<keyword evidence="4" id="KW-1185">Reference proteome</keyword>
<dbReference type="InterPro" id="IPR018306">
    <property type="entry name" value="Phage_T5_Orf172_DNA-bd"/>
</dbReference>
<evidence type="ECO:0000259" key="2">
    <source>
        <dbReference type="SMART" id="SM00974"/>
    </source>
</evidence>
<dbReference type="EMBL" id="MU853332">
    <property type="protein sequence ID" value="KAK4116988.1"/>
    <property type="molecule type" value="Genomic_DNA"/>
</dbReference>
<feature type="region of interest" description="Disordered" evidence="1">
    <location>
        <begin position="436"/>
        <end position="475"/>
    </location>
</feature>
<feature type="compositionally biased region" description="Polar residues" evidence="1">
    <location>
        <begin position="33"/>
        <end position="43"/>
    </location>
</feature>
<dbReference type="Pfam" id="PF10544">
    <property type="entry name" value="T5orf172"/>
    <property type="match status" value="1"/>
</dbReference>
<protein>
    <recommendedName>
        <fullName evidence="2">Bacteriophage T5 Orf172 DNA-binding domain-containing protein</fullName>
    </recommendedName>
</protein>
<dbReference type="AlphaFoldDB" id="A0AAN6TM32"/>
<evidence type="ECO:0000313" key="3">
    <source>
        <dbReference type="EMBL" id="KAK4116988.1"/>
    </source>
</evidence>
<feature type="region of interest" description="Disordered" evidence="1">
    <location>
        <begin position="1"/>
        <end position="115"/>
    </location>
</feature>
<feature type="compositionally biased region" description="Pro residues" evidence="1">
    <location>
        <begin position="16"/>
        <end position="32"/>
    </location>
</feature>
<name>A0AAN6TM32_9PEZI</name>
<evidence type="ECO:0000313" key="4">
    <source>
        <dbReference type="Proteomes" id="UP001302812"/>
    </source>
</evidence>
<feature type="compositionally biased region" description="Polar residues" evidence="1">
    <location>
        <begin position="74"/>
        <end position="89"/>
    </location>
</feature>
<feature type="compositionally biased region" description="Basic and acidic residues" evidence="1">
    <location>
        <begin position="463"/>
        <end position="475"/>
    </location>
</feature>
<reference evidence="3" key="2">
    <citation type="submission" date="2023-05" db="EMBL/GenBank/DDBJ databases">
        <authorList>
            <consortium name="Lawrence Berkeley National Laboratory"/>
            <person name="Steindorff A."/>
            <person name="Hensen N."/>
            <person name="Bonometti L."/>
            <person name="Westerberg I."/>
            <person name="Brannstrom I.O."/>
            <person name="Guillou S."/>
            <person name="Cros-Aarteil S."/>
            <person name="Calhoun S."/>
            <person name="Haridas S."/>
            <person name="Kuo A."/>
            <person name="Mondo S."/>
            <person name="Pangilinan J."/>
            <person name="Riley R."/>
            <person name="Labutti K."/>
            <person name="Andreopoulos B."/>
            <person name="Lipzen A."/>
            <person name="Chen C."/>
            <person name="Yanf M."/>
            <person name="Daum C."/>
            <person name="Ng V."/>
            <person name="Clum A."/>
            <person name="Ohm R."/>
            <person name="Martin F."/>
            <person name="Silar P."/>
            <person name="Natvig D."/>
            <person name="Lalanne C."/>
            <person name="Gautier V."/>
            <person name="Ament-Velasquez S.L."/>
            <person name="Kruys A."/>
            <person name="Hutchinson M.I."/>
            <person name="Powell A.J."/>
            <person name="Barry K."/>
            <person name="Miller A.N."/>
            <person name="Grigoriev I.V."/>
            <person name="Debuchy R."/>
            <person name="Gladieux P."/>
            <person name="Thoren M.H."/>
            <person name="Johannesson H."/>
        </authorList>
    </citation>
    <scope>NUCLEOTIDE SEQUENCE</scope>
    <source>
        <strain evidence="3">CBS 508.74</strain>
    </source>
</reference>
<dbReference type="InterPro" id="IPR053006">
    <property type="entry name" value="Meiosis_regulatory"/>
</dbReference>
<dbReference type="PANTHER" id="PTHR28094:SF1">
    <property type="entry name" value="MEIOTICALLY UP-REGULATED GENE 113 PROTEIN"/>
    <property type="match status" value="1"/>
</dbReference>
<dbReference type="RefSeq" id="XP_064674558.1">
    <property type="nucleotide sequence ID" value="XM_064813976.1"/>
</dbReference>
<evidence type="ECO:0000256" key="1">
    <source>
        <dbReference type="SAM" id="MobiDB-lite"/>
    </source>
</evidence>
<dbReference type="SMART" id="SM00974">
    <property type="entry name" value="T5orf172"/>
    <property type="match status" value="1"/>
</dbReference>
<feature type="domain" description="Bacteriophage T5 Orf172 DNA-binding" evidence="2">
    <location>
        <begin position="149"/>
        <end position="247"/>
    </location>
</feature>
<proteinExistence type="predicted"/>
<feature type="compositionally biased region" description="Basic and acidic residues" evidence="1">
    <location>
        <begin position="47"/>
        <end position="73"/>
    </location>
</feature>
<reference evidence="3" key="1">
    <citation type="journal article" date="2023" name="Mol. Phylogenet. Evol.">
        <title>Genome-scale phylogeny and comparative genomics of the fungal order Sordariales.</title>
        <authorList>
            <person name="Hensen N."/>
            <person name="Bonometti L."/>
            <person name="Westerberg I."/>
            <person name="Brannstrom I.O."/>
            <person name="Guillou S."/>
            <person name="Cros-Aarteil S."/>
            <person name="Calhoun S."/>
            <person name="Haridas S."/>
            <person name="Kuo A."/>
            <person name="Mondo S."/>
            <person name="Pangilinan J."/>
            <person name="Riley R."/>
            <person name="LaButti K."/>
            <person name="Andreopoulos B."/>
            <person name="Lipzen A."/>
            <person name="Chen C."/>
            <person name="Yan M."/>
            <person name="Daum C."/>
            <person name="Ng V."/>
            <person name="Clum A."/>
            <person name="Steindorff A."/>
            <person name="Ohm R.A."/>
            <person name="Martin F."/>
            <person name="Silar P."/>
            <person name="Natvig D.O."/>
            <person name="Lalanne C."/>
            <person name="Gautier V."/>
            <person name="Ament-Velasquez S.L."/>
            <person name="Kruys A."/>
            <person name="Hutchinson M.I."/>
            <person name="Powell A.J."/>
            <person name="Barry K."/>
            <person name="Miller A.N."/>
            <person name="Grigoriev I.V."/>
            <person name="Debuchy R."/>
            <person name="Gladieux P."/>
            <person name="Hiltunen Thoren M."/>
            <person name="Johannesson H."/>
        </authorList>
    </citation>
    <scope>NUCLEOTIDE SEQUENCE</scope>
    <source>
        <strain evidence="3">CBS 508.74</strain>
    </source>
</reference>
<dbReference type="GeneID" id="89938101"/>
<accession>A0AAN6TM32</accession>
<gene>
    <name evidence="3" type="ORF">N656DRAFT_772991</name>
</gene>
<dbReference type="PANTHER" id="PTHR28094">
    <property type="entry name" value="MEIOTICALLY UP-REGULATED GENE 113 PROTEIN"/>
    <property type="match status" value="1"/>
</dbReference>
<comment type="caution">
    <text evidence="3">The sequence shown here is derived from an EMBL/GenBank/DDBJ whole genome shotgun (WGS) entry which is preliminary data.</text>
</comment>
<organism evidence="3 4">
    <name type="scientific">Canariomyces notabilis</name>
    <dbReference type="NCBI Taxonomy" id="2074819"/>
    <lineage>
        <taxon>Eukaryota</taxon>
        <taxon>Fungi</taxon>
        <taxon>Dikarya</taxon>
        <taxon>Ascomycota</taxon>
        <taxon>Pezizomycotina</taxon>
        <taxon>Sordariomycetes</taxon>
        <taxon>Sordariomycetidae</taxon>
        <taxon>Sordariales</taxon>
        <taxon>Chaetomiaceae</taxon>
        <taxon>Canariomyces</taxon>
    </lineage>
</organism>
<sequence>MTGQDSIHLPATGLPLTPPATPEKPNEPPPTQSTPSEGTQAPITSGRDADGTKTSARRLEEPRTPVRRGRDATGDTQTSIPSSRDTANGAQIRVASGEHDVNGTKTPTLSGKHATANRSSIDASIIKLIKEPARLDHAKGRVYVLSAVRNGTKLIKIGYTTQDNVEERIRQIKANCQARGDDEGFTFSDQSPYTIPVNSKSYCKRIERLVHAELRNHRCKFLCRCGKYHREYFAVDEAVASGIVARWVRFLEQKPYAEEPSNAQLLAEWDGRLAWFKQKLDDAKTTPDAEGEWLARWQEFVDVPLWHWVEYDLREMWSKFRWQLCLVVLCVWDLLTAPRGVPWVYVVLTALALLSMWESRFFRRSRSWLANGLKVVKRAIAILITQEAADQGVRRNTPEHTIAEARLERSSPGRLVEDKDSVEEAQTLPLLGELFQWDSDGSSGEHAVEDRRVSRSAPELENEERQSDLDDATRQ</sequence>
<dbReference type="Proteomes" id="UP001302812">
    <property type="component" value="Unassembled WGS sequence"/>
</dbReference>